<reference evidence="1" key="1">
    <citation type="journal article" date="2020" name="Nat. Commun.">
        <title>Large-scale genome sequencing of mycorrhizal fungi provides insights into the early evolution of symbiotic traits.</title>
        <authorList>
            <person name="Miyauchi S."/>
            <person name="Kiss E."/>
            <person name="Kuo A."/>
            <person name="Drula E."/>
            <person name="Kohler A."/>
            <person name="Sanchez-Garcia M."/>
            <person name="Morin E."/>
            <person name="Andreopoulos B."/>
            <person name="Barry K.W."/>
            <person name="Bonito G."/>
            <person name="Buee M."/>
            <person name="Carver A."/>
            <person name="Chen C."/>
            <person name="Cichocki N."/>
            <person name="Clum A."/>
            <person name="Culley D."/>
            <person name="Crous P.W."/>
            <person name="Fauchery L."/>
            <person name="Girlanda M."/>
            <person name="Hayes R.D."/>
            <person name="Keri Z."/>
            <person name="LaButti K."/>
            <person name="Lipzen A."/>
            <person name="Lombard V."/>
            <person name="Magnuson J."/>
            <person name="Maillard F."/>
            <person name="Murat C."/>
            <person name="Nolan M."/>
            <person name="Ohm R.A."/>
            <person name="Pangilinan J."/>
            <person name="Pereira M.F."/>
            <person name="Perotto S."/>
            <person name="Peter M."/>
            <person name="Pfister S."/>
            <person name="Riley R."/>
            <person name="Sitrit Y."/>
            <person name="Stielow J.B."/>
            <person name="Szollosi G."/>
            <person name="Zifcakova L."/>
            <person name="Stursova M."/>
            <person name="Spatafora J.W."/>
            <person name="Tedersoo L."/>
            <person name="Vaario L.M."/>
            <person name="Yamada A."/>
            <person name="Yan M."/>
            <person name="Wang P."/>
            <person name="Xu J."/>
            <person name="Bruns T."/>
            <person name="Baldrian P."/>
            <person name="Vilgalys R."/>
            <person name="Dunand C."/>
            <person name="Henrissat B."/>
            <person name="Grigoriev I.V."/>
            <person name="Hibbett D."/>
            <person name="Nagy L.G."/>
            <person name="Martin F.M."/>
        </authorList>
    </citation>
    <scope>NUCLEOTIDE SEQUENCE</scope>
    <source>
        <strain evidence="1">UP504</strain>
    </source>
</reference>
<organism evidence="1 2">
    <name type="scientific">Hydnum rufescens UP504</name>
    <dbReference type="NCBI Taxonomy" id="1448309"/>
    <lineage>
        <taxon>Eukaryota</taxon>
        <taxon>Fungi</taxon>
        <taxon>Dikarya</taxon>
        <taxon>Basidiomycota</taxon>
        <taxon>Agaricomycotina</taxon>
        <taxon>Agaricomycetes</taxon>
        <taxon>Cantharellales</taxon>
        <taxon>Hydnaceae</taxon>
        <taxon>Hydnum</taxon>
    </lineage>
</organism>
<name>A0A9P6DMQ0_9AGAM</name>
<gene>
    <name evidence="1" type="ORF">BS47DRAFT_1369279</name>
</gene>
<accession>A0A9P6DMQ0</accession>
<dbReference type="EMBL" id="MU129301">
    <property type="protein sequence ID" value="KAF9503785.1"/>
    <property type="molecule type" value="Genomic_DNA"/>
</dbReference>
<protein>
    <submittedName>
        <fullName evidence="1">Uncharacterized protein</fullName>
    </submittedName>
</protein>
<evidence type="ECO:0000313" key="2">
    <source>
        <dbReference type="Proteomes" id="UP000886523"/>
    </source>
</evidence>
<proteinExistence type="predicted"/>
<dbReference type="AlphaFoldDB" id="A0A9P6DMQ0"/>
<comment type="caution">
    <text evidence="1">The sequence shown here is derived from an EMBL/GenBank/DDBJ whole genome shotgun (WGS) entry which is preliminary data.</text>
</comment>
<sequence>MEDSTNKFVIYPKMGTRHPNFLREAGNKLAHQPLHISSTQVTILKEYLHIHHNSHFGDIQVFKMILDIAATMLAQWERNRDMEAISLHLGVPPPGKGACRMDKIGQRIQIRLLQVKASTLRNQVVGSRHIWISWVAIKVREVGEMFIPLLRESSEIRGVTKLRVTVEGVSLVKGIGGPWPLSAILPSYEEKEGSGFDQPSGS</sequence>
<dbReference type="Proteomes" id="UP000886523">
    <property type="component" value="Unassembled WGS sequence"/>
</dbReference>
<evidence type="ECO:0000313" key="1">
    <source>
        <dbReference type="EMBL" id="KAF9503785.1"/>
    </source>
</evidence>
<keyword evidence="2" id="KW-1185">Reference proteome</keyword>